<reference evidence="1 2" key="1">
    <citation type="journal article" date="2020" name="J. Clin. Microbiol.">
        <title>Assessing the Genetic Diversity of Austrian Corynebacterium diphtheriae Clinical Isolates, 2011-2019.</title>
        <authorList>
            <person name="Schaeffer J."/>
            <person name="Huhulescu S."/>
            <person name="Stoeger A."/>
            <person name="Allerberger F."/>
            <person name="Ruppitsch W."/>
        </authorList>
    </citation>
    <scope>NUCLEOTIDE SEQUENCE [LARGE SCALE GENOMIC DNA]</scope>
    <source>
        <strain evidence="1 2">04-17</strain>
    </source>
</reference>
<protein>
    <submittedName>
        <fullName evidence="1">Uncharacterized protein</fullName>
    </submittedName>
</protein>
<sequence>MVVFVVSSRWDPSPDAVEQLCYLASGGHSVPSAALELGLSLSIAYRLAREYQLPVACSEVDFCFGDKKALKRYESRI</sequence>
<proteinExistence type="predicted"/>
<accession>A0ABS0LFS4</accession>
<evidence type="ECO:0000313" key="1">
    <source>
        <dbReference type="EMBL" id="MBG9355501.1"/>
    </source>
</evidence>
<dbReference type="EMBL" id="JADQUG010000163">
    <property type="protein sequence ID" value="MBG9355501.1"/>
    <property type="molecule type" value="Genomic_DNA"/>
</dbReference>
<gene>
    <name evidence="1" type="ORF">I4J41_13695</name>
</gene>
<comment type="caution">
    <text evidence="1">The sequence shown here is derived from an EMBL/GenBank/DDBJ whole genome shotgun (WGS) entry which is preliminary data.</text>
</comment>
<evidence type="ECO:0000313" key="2">
    <source>
        <dbReference type="Proteomes" id="UP000615580"/>
    </source>
</evidence>
<dbReference type="Proteomes" id="UP000615580">
    <property type="component" value="Unassembled WGS sequence"/>
</dbReference>
<keyword evidence="2" id="KW-1185">Reference proteome</keyword>
<organism evidence="1 2">
    <name type="scientific">Corynebacterium belfantii</name>
    <dbReference type="NCBI Taxonomy" id="2014537"/>
    <lineage>
        <taxon>Bacteria</taxon>
        <taxon>Bacillati</taxon>
        <taxon>Actinomycetota</taxon>
        <taxon>Actinomycetes</taxon>
        <taxon>Mycobacteriales</taxon>
        <taxon>Corynebacteriaceae</taxon>
        <taxon>Corynebacterium</taxon>
    </lineage>
</organism>
<name>A0ABS0LFS4_9CORY</name>